<dbReference type="GO" id="GO:0019843">
    <property type="term" value="F:rRNA binding"/>
    <property type="evidence" value="ECO:0007669"/>
    <property type="project" value="UniProtKB-UniRule"/>
</dbReference>
<dbReference type="PANTHER" id="PTHR10746">
    <property type="entry name" value="50S RIBOSOMAL PROTEIN L4"/>
    <property type="match status" value="1"/>
</dbReference>
<dbReference type="InterPro" id="IPR023574">
    <property type="entry name" value="Ribosomal_uL4_dom_sf"/>
</dbReference>
<feature type="region of interest" description="Disordered" evidence="7">
    <location>
        <begin position="44"/>
        <end position="85"/>
    </location>
</feature>
<dbReference type="EMBL" id="SLUO01000007">
    <property type="protein sequence ID" value="TCL58032.1"/>
    <property type="molecule type" value="Genomic_DNA"/>
</dbReference>
<protein>
    <recommendedName>
        <fullName evidence="5 6">Large ribosomal subunit protein uL4</fullName>
    </recommendedName>
</protein>
<comment type="function">
    <text evidence="6">Forms part of the polypeptide exit tunnel.</text>
</comment>
<comment type="caution">
    <text evidence="8">The sequence shown here is derived from an EMBL/GenBank/DDBJ whole genome shotgun (WGS) entry which is preliminary data.</text>
</comment>
<keyword evidence="9" id="KW-1185">Reference proteome</keyword>
<dbReference type="Gene3D" id="3.40.1370.10">
    <property type="match status" value="1"/>
</dbReference>
<dbReference type="GO" id="GO:0006412">
    <property type="term" value="P:translation"/>
    <property type="evidence" value="ECO:0007669"/>
    <property type="project" value="UniProtKB-UniRule"/>
</dbReference>
<dbReference type="GO" id="GO:0003735">
    <property type="term" value="F:structural constituent of ribosome"/>
    <property type="evidence" value="ECO:0007669"/>
    <property type="project" value="InterPro"/>
</dbReference>
<dbReference type="InterPro" id="IPR002136">
    <property type="entry name" value="Ribosomal_uL4"/>
</dbReference>
<gene>
    <name evidence="6" type="primary">rplD</name>
    <name evidence="8" type="ORF">EDD76_107147</name>
</gene>
<accession>A0A4V2QBW5</accession>
<dbReference type="Proteomes" id="UP000295718">
    <property type="component" value="Unassembled WGS sequence"/>
</dbReference>
<keyword evidence="3 6" id="KW-0689">Ribosomal protein</keyword>
<proteinExistence type="inferred from homology"/>
<keyword evidence="6" id="KW-0694">RNA-binding</keyword>
<evidence type="ECO:0000256" key="7">
    <source>
        <dbReference type="SAM" id="MobiDB-lite"/>
    </source>
</evidence>
<dbReference type="InterPro" id="IPR013005">
    <property type="entry name" value="Ribosomal_uL4-like"/>
</dbReference>
<dbReference type="HAMAP" id="MF_01328_B">
    <property type="entry name" value="Ribosomal_uL4_B"/>
    <property type="match status" value="1"/>
</dbReference>
<dbReference type="GO" id="GO:0005840">
    <property type="term" value="C:ribosome"/>
    <property type="evidence" value="ECO:0007669"/>
    <property type="project" value="UniProtKB-KW"/>
</dbReference>
<reference evidence="8 9" key="1">
    <citation type="submission" date="2019-03" db="EMBL/GenBank/DDBJ databases">
        <title>Genomic Encyclopedia of Type Strains, Phase IV (KMG-IV): sequencing the most valuable type-strain genomes for metagenomic binning, comparative biology and taxonomic classification.</title>
        <authorList>
            <person name="Goeker M."/>
        </authorList>
    </citation>
    <scope>NUCLEOTIDE SEQUENCE [LARGE SCALE GENOMIC DNA]</scope>
    <source>
        <strain evidence="8 9">DSM 100556</strain>
    </source>
</reference>
<comment type="subunit">
    <text evidence="2 6">Part of the 50S ribosomal subunit.</text>
</comment>
<evidence type="ECO:0000256" key="2">
    <source>
        <dbReference type="ARBA" id="ARBA00011838"/>
    </source>
</evidence>
<evidence type="ECO:0000256" key="4">
    <source>
        <dbReference type="ARBA" id="ARBA00023274"/>
    </source>
</evidence>
<evidence type="ECO:0000256" key="5">
    <source>
        <dbReference type="ARBA" id="ARBA00035244"/>
    </source>
</evidence>
<dbReference type="RefSeq" id="WP_031390953.1">
    <property type="nucleotide sequence ID" value="NZ_JPNB01000002.1"/>
</dbReference>
<dbReference type="SUPFAM" id="SSF52166">
    <property type="entry name" value="Ribosomal protein L4"/>
    <property type="match status" value="1"/>
</dbReference>
<dbReference type="NCBIfam" id="TIGR03953">
    <property type="entry name" value="rplD_bact"/>
    <property type="match status" value="1"/>
</dbReference>
<dbReference type="Pfam" id="PF00573">
    <property type="entry name" value="Ribosomal_L4"/>
    <property type="match status" value="1"/>
</dbReference>
<evidence type="ECO:0000256" key="3">
    <source>
        <dbReference type="ARBA" id="ARBA00022980"/>
    </source>
</evidence>
<dbReference type="STRING" id="1469948.GCA_000732725_02268"/>
<name>A0A4V2QBW5_9FIRM</name>
<evidence type="ECO:0000256" key="6">
    <source>
        <dbReference type="HAMAP-Rule" id="MF_01328"/>
    </source>
</evidence>
<keyword evidence="6" id="KW-0699">rRNA-binding</keyword>
<comment type="function">
    <text evidence="6">One of the primary rRNA binding proteins, this protein initially binds near the 5'-end of the 23S rRNA. It is important during the early stages of 50S assembly. It makes multiple contacts with different domains of the 23S rRNA in the assembled 50S subunit and ribosome.</text>
</comment>
<evidence type="ECO:0000313" key="9">
    <source>
        <dbReference type="Proteomes" id="UP000295718"/>
    </source>
</evidence>
<dbReference type="PANTHER" id="PTHR10746:SF6">
    <property type="entry name" value="LARGE RIBOSOMAL SUBUNIT PROTEIN UL4M"/>
    <property type="match status" value="1"/>
</dbReference>
<dbReference type="AlphaFoldDB" id="A0A4V2QBW5"/>
<sequence>MANVSVYNMEGKEVGKIDLNDAVFGVQVNEHLVHMAVVQQLANNRQGTQKAKTRAEVSGGGRKPWRQKGTGHARQGSTRAPQWTGGGVVFAPVPRDYSFKMNKKEKQAALKSALTSRVEGNKLIVVDELKLDGIKTKEFKKVLDNLGVSKALVITGTIDNNVICSARNIPAIATSYVAIDKAGEIKDVLSTINVYDIMKYGTVVLTKEAVANIEEVYA</sequence>
<dbReference type="OrthoDB" id="9803201at2"/>
<dbReference type="GO" id="GO:1990904">
    <property type="term" value="C:ribonucleoprotein complex"/>
    <property type="evidence" value="ECO:0007669"/>
    <property type="project" value="UniProtKB-KW"/>
</dbReference>
<evidence type="ECO:0000313" key="8">
    <source>
        <dbReference type="EMBL" id="TCL58032.1"/>
    </source>
</evidence>
<organism evidence="8 9">
    <name type="scientific">Kineothrix alysoides</name>
    <dbReference type="NCBI Taxonomy" id="1469948"/>
    <lineage>
        <taxon>Bacteria</taxon>
        <taxon>Bacillati</taxon>
        <taxon>Bacillota</taxon>
        <taxon>Clostridia</taxon>
        <taxon>Lachnospirales</taxon>
        <taxon>Lachnospiraceae</taxon>
        <taxon>Kineothrix</taxon>
    </lineage>
</organism>
<evidence type="ECO:0000256" key="1">
    <source>
        <dbReference type="ARBA" id="ARBA00010528"/>
    </source>
</evidence>
<keyword evidence="4 6" id="KW-0687">Ribonucleoprotein</keyword>
<comment type="similarity">
    <text evidence="1 6">Belongs to the universal ribosomal protein uL4 family.</text>
</comment>